<dbReference type="AlphaFoldDB" id="A0A3Q9FPX6"/>
<proteinExistence type="predicted"/>
<dbReference type="InterPro" id="IPR003615">
    <property type="entry name" value="HNH_nuc"/>
</dbReference>
<keyword evidence="4" id="KW-1185">Reference proteome</keyword>
<dbReference type="Gene3D" id="3.90.75.20">
    <property type="match status" value="1"/>
</dbReference>
<feature type="domain" description="NUMOD4" evidence="1">
    <location>
        <begin position="12"/>
        <end position="56"/>
    </location>
</feature>
<dbReference type="KEGG" id="fll:EI427_07550"/>
<sequence length="302" mass="35438">MEITSPETKTSEIWAELPFTDKKYEISNHGRVKSYARSQKGELIKGRDIGGGYLSIDCKVEGKKKSFYVHRLVAELYLDKPTEEGQIVIHKDGNKSNNEFINLEWCTLKTRFATKRKYIPDYSEKFVKSCKASKKTTEKPMDGHEYYKYKNKYHRISDNGSCLFIRVNEDGKWKSLAIAEVILRDLSKLKPSKAHKLAYRDWDYKNLNPVNLFWETQADKSTRLLEQRPLQLDRIRKMGQSHRKEIAQRKKDLIKKYLDEGKSIAKISRLLNIGYTRLYNYINENDLSAITQYSKKEESIID</sequence>
<gene>
    <name evidence="3" type="ORF">EI427_07550</name>
</gene>
<reference evidence="3 4" key="1">
    <citation type="submission" date="2018-12" db="EMBL/GenBank/DDBJ databases">
        <title>Flammeovirga pectinis sp. nov., isolated from the gut of the Korean scallop, Patinopecten yessoensis.</title>
        <authorList>
            <person name="Bae J.-W."/>
            <person name="Jeong Y.-S."/>
            <person name="Kang W."/>
        </authorList>
    </citation>
    <scope>NUCLEOTIDE SEQUENCE [LARGE SCALE GENOMIC DNA]</scope>
    <source>
        <strain evidence="3 4">L12M1</strain>
    </source>
</reference>
<dbReference type="Pfam" id="PF07463">
    <property type="entry name" value="NUMOD4"/>
    <property type="match status" value="1"/>
</dbReference>
<dbReference type="InterPro" id="IPR010902">
    <property type="entry name" value="NUMOD4"/>
</dbReference>
<evidence type="ECO:0000259" key="2">
    <source>
        <dbReference type="Pfam" id="PF13392"/>
    </source>
</evidence>
<dbReference type="InterPro" id="IPR044925">
    <property type="entry name" value="His-Me_finger_sf"/>
</dbReference>
<dbReference type="GO" id="GO:0016788">
    <property type="term" value="F:hydrolase activity, acting on ester bonds"/>
    <property type="evidence" value="ECO:0007669"/>
    <property type="project" value="InterPro"/>
</dbReference>
<evidence type="ECO:0000259" key="1">
    <source>
        <dbReference type="Pfam" id="PF07463"/>
    </source>
</evidence>
<evidence type="ECO:0008006" key="5">
    <source>
        <dbReference type="Google" id="ProtNLM"/>
    </source>
</evidence>
<organism evidence="3 4">
    <name type="scientific">Flammeovirga pectinis</name>
    <dbReference type="NCBI Taxonomy" id="2494373"/>
    <lineage>
        <taxon>Bacteria</taxon>
        <taxon>Pseudomonadati</taxon>
        <taxon>Bacteroidota</taxon>
        <taxon>Cytophagia</taxon>
        <taxon>Cytophagales</taxon>
        <taxon>Flammeovirgaceae</taxon>
        <taxon>Flammeovirga</taxon>
    </lineage>
</organism>
<dbReference type="RefSeq" id="WP_126613293.1">
    <property type="nucleotide sequence ID" value="NZ_CP034562.1"/>
</dbReference>
<dbReference type="Pfam" id="PF13392">
    <property type="entry name" value="HNH_3"/>
    <property type="match status" value="1"/>
</dbReference>
<evidence type="ECO:0000313" key="4">
    <source>
        <dbReference type="Proteomes" id="UP000267268"/>
    </source>
</evidence>
<protein>
    <recommendedName>
        <fullName evidence="5">HNH nuclease domain-containing protein</fullName>
    </recommendedName>
</protein>
<dbReference type="EMBL" id="CP034562">
    <property type="protein sequence ID" value="AZQ62100.1"/>
    <property type="molecule type" value="Genomic_DNA"/>
</dbReference>
<name>A0A3Q9FPX6_9BACT</name>
<evidence type="ECO:0000313" key="3">
    <source>
        <dbReference type="EMBL" id="AZQ62100.1"/>
    </source>
</evidence>
<accession>A0A3Q9FPX6</accession>
<feature type="domain" description="HNH nuclease" evidence="2">
    <location>
        <begin position="68"/>
        <end position="107"/>
    </location>
</feature>
<dbReference type="OrthoDB" id="6631788at2"/>
<dbReference type="Proteomes" id="UP000267268">
    <property type="component" value="Chromosome 1"/>
</dbReference>
<dbReference type="SUPFAM" id="SSF54060">
    <property type="entry name" value="His-Me finger endonucleases"/>
    <property type="match status" value="1"/>
</dbReference>